<dbReference type="InterPro" id="IPR008979">
    <property type="entry name" value="Galactose-bd-like_sf"/>
</dbReference>
<dbReference type="InterPro" id="IPR013320">
    <property type="entry name" value="ConA-like_dom_sf"/>
</dbReference>
<dbReference type="PROSITE" id="PS51762">
    <property type="entry name" value="GH16_2"/>
    <property type="match status" value="1"/>
</dbReference>
<comment type="caution">
    <text evidence="5">The sequence shown here is derived from an EMBL/GenBank/DDBJ whole genome shotgun (WGS) entry which is preliminary data.</text>
</comment>
<dbReference type="SUPFAM" id="SSF49899">
    <property type="entry name" value="Concanavalin A-like lectins/glucanases"/>
    <property type="match status" value="1"/>
</dbReference>
<dbReference type="Proteomes" id="UP000623269">
    <property type="component" value="Unassembled WGS sequence"/>
</dbReference>
<accession>A0A8J7KW84</accession>
<gene>
    <name evidence="5" type="ORF">I5677_09115</name>
</gene>
<name>A0A8J7KW84_9FIRM</name>
<keyword evidence="2" id="KW-0378">Hydrolase</keyword>
<dbReference type="PANTHER" id="PTHR10963">
    <property type="entry name" value="GLYCOSYL HYDROLASE-RELATED"/>
    <property type="match status" value="1"/>
</dbReference>
<evidence type="ECO:0000259" key="4">
    <source>
        <dbReference type="PROSITE" id="PS51762"/>
    </source>
</evidence>
<dbReference type="PANTHER" id="PTHR10963:SF55">
    <property type="entry name" value="GLYCOSIDE HYDROLASE FAMILY 16 PROTEIN"/>
    <property type="match status" value="1"/>
</dbReference>
<feature type="region of interest" description="Disordered" evidence="3">
    <location>
        <begin position="14"/>
        <end position="36"/>
    </location>
</feature>
<dbReference type="InterPro" id="IPR000757">
    <property type="entry name" value="Beta-glucanase-like"/>
</dbReference>
<dbReference type="Pfam" id="PF00722">
    <property type="entry name" value="Glyco_hydro_16"/>
    <property type="match status" value="1"/>
</dbReference>
<sequence length="472" mass="53202">MVIGIFAGCNKKEDLTPADTSVKKEATEKPDPTVEPTVAPTKIEETNQTTVPELEGYTLLWNDEFEGDSLNTDTWNYEPREPGWTNNELQEYTTSTDNVFVEDGRLIIKAIKTTDAAGNDYYTSGKVTTQNKQDFTYGKVVVSAKVPRGQGLWPAIWMMPKVQEFYGEWPKCGEIDIMEVLGHQVDTAHGTIHYGEPHAQQQGTYVLEEGTFADDFHEFSVEWEPGEFRFYIDGNHYKTVNDWFTAVEGEEEKPYPAPFNQPFFVQLNLAVGGNWPGNPDETTDFDNALFEVDYVRVYQKPEYDLNVQKPVTILVEPEAGANYIRNGDFSNAEDLTDDIDWKFLLAQNGEGSAEIKDGMITILSQNAGAVDYSVQLVQPNLAMKKGSKYQVTFDAYASEERDIIVCVSAPDNGWIRYLPDTLLTLSTSMQTYTYTFDMTGKDDPNGRLEFNLGNRGSIADVHITNVRVEKIQ</sequence>
<protein>
    <submittedName>
        <fullName evidence="5">Family 16 glycosylhydrolase</fullName>
    </submittedName>
</protein>
<evidence type="ECO:0000256" key="1">
    <source>
        <dbReference type="ARBA" id="ARBA00006865"/>
    </source>
</evidence>
<dbReference type="GO" id="GO:0005975">
    <property type="term" value="P:carbohydrate metabolic process"/>
    <property type="evidence" value="ECO:0007669"/>
    <property type="project" value="InterPro"/>
</dbReference>
<evidence type="ECO:0000256" key="2">
    <source>
        <dbReference type="ARBA" id="ARBA00022801"/>
    </source>
</evidence>
<dbReference type="GO" id="GO:0004553">
    <property type="term" value="F:hydrolase activity, hydrolyzing O-glycosyl compounds"/>
    <property type="evidence" value="ECO:0007669"/>
    <property type="project" value="InterPro"/>
</dbReference>
<dbReference type="EMBL" id="JAEAGR010000008">
    <property type="protein sequence ID" value="MBH1941050.1"/>
    <property type="molecule type" value="Genomic_DNA"/>
</dbReference>
<dbReference type="Gene3D" id="2.60.120.260">
    <property type="entry name" value="Galactose-binding domain-like"/>
    <property type="match status" value="1"/>
</dbReference>
<comment type="similarity">
    <text evidence="1">Belongs to the glycosyl hydrolase 16 family.</text>
</comment>
<organism evidence="5 6">
    <name type="scientific">Mobilitalea sibirica</name>
    <dbReference type="NCBI Taxonomy" id="1462919"/>
    <lineage>
        <taxon>Bacteria</taxon>
        <taxon>Bacillati</taxon>
        <taxon>Bacillota</taxon>
        <taxon>Clostridia</taxon>
        <taxon>Lachnospirales</taxon>
        <taxon>Lachnospiraceae</taxon>
        <taxon>Mobilitalea</taxon>
    </lineage>
</organism>
<evidence type="ECO:0000313" key="5">
    <source>
        <dbReference type="EMBL" id="MBH1941050.1"/>
    </source>
</evidence>
<dbReference type="AlphaFoldDB" id="A0A8J7KW84"/>
<feature type="compositionally biased region" description="Basic and acidic residues" evidence="3">
    <location>
        <begin position="14"/>
        <end position="32"/>
    </location>
</feature>
<dbReference type="Pfam" id="PF02018">
    <property type="entry name" value="CBM_4_9"/>
    <property type="match status" value="1"/>
</dbReference>
<dbReference type="SUPFAM" id="SSF49785">
    <property type="entry name" value="Galactose-binding domain-like"/>
    <property type="match status" value="1"/>
</dbReference>
<feature type="domain" description="GH16" evidence="4">
    <location>
        <begin position="44"/>
        <end position="303"/>
    </location>
</feature>
<dbReference type="InterPro" id="IPR050546">
    <property type="entry name" value="Glycosyl_Hydrlase_16"/>
</dbReference>
<dbReference type="InterPro" id="IPR003305">
    <property type="entry name" value="CenC_carb-bd"/>
</dbReference>
<evidence type="ECO:0000256" key="3">
    <source>
        <dbReference type="SAM" id="MobiDB-lite"/>
    </source>
</evidence>
<evidence type="ECO:0000313" key="6">
    <source>
        <dbReference type="Proteomes" id="UP000623269"/>
    </source>
</evidence>
<dbReference type="Gene3D" id="2.60.120.200">
    <property type="match status" value="1"/>
</dbReference>
<proteinExistence type="inferred from homology"/>
<dbReference type="CDD" id="cd08023">
    <property type="entry name" value="GH16_laminarinase_like"/>
    <property type="match status" value="1"/>
</dbReference>
<keyword evidence="6" id="KW-1185">Reference proteome</keyword>
<reference evidence="5" key="1">
    <citation type="submission" date="2020-12" db="EMBL/GenBank/DDBJ databases">
        <title>M. sibirica DSM 26468T genome.</title>
        <authorList>
            <person name="Thieme N."/>
            <person name="Rettenmaier R."/>
            <person name="Zverlov V."/>
            <person name="Liebl W."/>
        </authorList>
    </citation>
    <scope>NUCLEOTIDE SEQUENCE</scope>
    <source>
        <strain evidence="5">DSM 26468</strain>
    </source>
</reference>